<comment type="caution">
    <text evidence="2">The sequence shown here is derived from an EMBL/GenBank/DDBJ whole genome shotgun (WGS) entry which is preliminary data.</text>
</comment>
<dbReference type="Proteomes" id="UP001208017">
    <property type="component" value="Unassembled WGS sequence"/>
</dbReference>
<feature type="compositionally biased region" description="Acidic residues" evidence="1">
    <location>
        <begin position="16"/>
        <end position="39"/>
    </location>
</feature>
<keyword evidence="3" id="KW-1185">Reference proteome</keyword>
<proteinExistence type="predicted"/>
<evidence type="ECO:0000256" key="1">
    <source>
        <dbReference type="SAM" id="MobiDB-lite"/>
    </source>
</evidence>
<name>A0ABT3X338_9BACL</name>
<gene>
    <name evidence="2" type="ORF">OS242_10445</name>
</gene>
<protein>
    <submittedName>
        <fullName evidence="2">Uncharacterized protein</fullName>
    </submittedName>
</protein>
<reference evidence="2 3" key="1">
    <citation type="submission" date="2022-11" db="EMBL/GenBank/DDBJ databases">
        <title>Study of microbial diversity in lake waters.</title>
        <authorList>
            <person name="Zhang J."/>
        </authorList>
    </citation>
    <scope>NUCLEOTIDE SEQUENCE [LARGE SCALE GENOMIC DNA]</scope>
    <source>
        <strain evidence="2 3">DT12</strain>
    </source>
</reference>
<evidence type="ECO:0000313" key="3">
    <source>
        <dbReference type="Proteomes" id="UP001208017"/>
    </source>
</evidence>
<dbReference type="RefSeq" id="WP_267151628.1">
    <property type="nucleotide sequence ID" value="NZ_JAPMLT010000004.1"/>
</dbReference>
<organism evidence="2 3">
    <name type="scientific">Tumebacillus lacus</name>
    <dbReference type="NCBI Taxonomy" id="2995335"/>
    <lineage>
        <taxon>Bacteria</taxon>
        <taxon>Bacillati</taxon>
        <taxon>Bacillota</taxon>
        <taxon>Bacilli</taxon>
        <taxon>Bacillales</taxon>
        <taxon>Alicyclobacillaceae</taxon>
        <taxon>Tumebacillus</taxon>
    </lineage>
</organism>
<sequence length="126" mass="14834">MGKRTTAQISLFETEQQQEEIDEEISDEVGAEDFDNDDEPAYKMPVRRGNKPSPRTLCFLNEEGDIAHKKIEDGDTSYDQYMHGQDYGYIIVYHPNILLAWQLQKEGKFVPRYKDRELRIDQRYLA</sequence>
<accession>A0ABT3X338</accession>
<feature type="region of interest" description="Disordered" evidence="1">
    <location>
        <begin position="1"/>
        <end position="55"/>
    </location>
</feature>
<evidence type="ECO:0000313" key="2">
    <source>
        <dbReference type="EMBL" id="MCX7570383.1"/>
    </source>
</evidence>
<dbReference type="EMBL" id="JAPMLT010000004">
    <property type="protein sequence ID" value="MCX7570383.1"/>
    <property type="molecule type" value="Genomic_DNA"/>
</dbReference>
<feature type="compositionally biased region" description="Polar residues" evidence="1">
    <location>
        <begin position="1"/>
        <end position="11"/>
    </location>
</feature>